<proteinExistence type="predicted"/>
<sequence length="366" mass="42282">MAHPAQFEVQWYDEHKNGIDILELIRPPSVSPEHVNRWIQIAEDNNFKRLVLNSPVIRKITCHNLQKLWLTGVDLDEEMFQTIVVSCPLIDWLKISNCAGLANLKVTKLQKLKVFEVIFKGGGCVAVEAPSLEFFNYSKIYSFDNEERMPSQHCSLQMHSSQNLKHLQFENIDITDEFFLDIKEKFPHLEDLNIHGCNHLRRIKISSHPIKRINLESNYRLEEAHIEVPSINRFKFRGCSIPLFSFTAPSGSCVSLIEFYWWDWQLPEASWFAKLKDLLTKLSQSEILLQLKCGSTLASTIVDEIRNSALYPIPQVQTLSIPFEKGKFFDADLILDAIFCTCRPKTIAQDWNQNLDLNSNELSSIE</sequence>
<dbReference type="PANTHER" id="PTHR34145:SF28">
    <property type="entry name" value="F-BOX DOMAIN-CONTAINING PROTEIN"/>
    <property type="match status" value="1"/>
</dbReference>
<evidence type="ECO:0000313" key="3">
    <source>
        <dbReference type="RefSeq" id="XP_071940159.1"/>
    </source>
</evidence>
<feature type="domain" description="At1g61320/AtMIF1 LRR" evidence="1">
    <location>
        <begin position="61"/>
        <end position="159"/>
    </location>
</feature>
<dbReference type="Gene3D" id="3.80.10.10">
    <property type="entry name" value="Ribonuclease Inhibitor"/>
    <property type="match status" value="1"/>
</dbReference>
<gene>
    <name evidence="3" type="primary">LOC140038784</name>
</gene>
<dbReference type="InterPro" id="IPR055357">
    <property type="entry name" value="LRR_At1g61320_AtMIF1"/>
</dbReference>
<dbReference type="SUPFAM" id="SSF52047">
    <property type="entry name" value="RNI-like"/>
    <property type="match status" value="1"/>
</dbReference>
<evidence type="ECO:0000259" key="1">
    <source>
        <dbReference type="Pfam" id="PF23622"/>
    </source>
</evidence>
<reference evidence="3" key="1">
    <citation type="submission" date="2025-08" db="UniProtKB">
        <authorList>
            <consortium name="RefSeq"/>
        </authorList>
    </citation>
    <scope>IDENTIFICATION</scope>
    <source>
        <tissue evidence="3">Leaves</tissue>
    </source>
</reference>
<dbReference type="RefSeq" id="XP_071940159.1">
    <property type="nucleotide sequence ID" value="XM_072084058.1"/>
</dbReference>
<dbReference type="GeneID" id="140038784"/>
<organism evidence="2 3">
    <name type="scientific">Coffea arabica</name>
    <name type="common">Arabian coffee</name>
    <dbReference type="NCBI Taxonomy" id="13443"/>
    <lineage>
        <taxon>Eukaryota</taxon>
        <taxon>Viridiplantae</taxon>
        <taxon>Streptophyta</taxon>
        <taxon>Embryophyta</taxon>
        <taxon>Tracheophyta</taxon>
        <taxon>Spermatophyta</taxon>
        <taxon>Magnoliopsida</taxon>
        <taxon>eudicotyledons</taxon>
        <taxon>Gunneridae</taxon>
        <taxon>Pentapetalae</taxon>
        <taxon>asterids</taxon>
        <taxon>lamiids</taxon>
        <taxon>Gentianales</taxon>
        <taxon>Rubiaceae</taxon>
        <taxon>Ixoroideae</taxon>
        <taxon>Gardenieae complex</taxon>
        <taxon>Bertiereae - Coffeeae clade</taxon>
        <taxon>Coffeeae</taxon>
        <taxon>Coffea</taxon>
    </lineage>
</organism>
<dbReference type="PANTHER" id="PTHR34145">
    <property type="entry name" value="OS02G0105600 PROTEIN"/>
    <property type="match status" value="1"/>
</dbReference>
<evidence type="ECO:0000313" key="2">
    <source>
        <dbReference type="Proteomes" id="UP001652660"/>
    </source>
</evidence>
<dbReference type="Pfam" id="PF23622">
    <property type="entry name" value="LRR_At1g61320_AtMIF1"/>
    <property type="match status" value="1"/>
</dbReference>
<dbReference type="Proteomes" id="UP001652660">
    <property type="component" value="Chromosome 3e"/>
</dbReference>
<protein>
    <recommendedName>
        <fullName evidence="1">At1g61320/AtMIF1 LRR domain-containing protein</fullName>
    </recommendedName>
</protein>
<keyword evidence="2" id="KW-1185">Reference proteome</keyword>
<dbReference type="InterPro" id="IPR032675">
    <property type="entry name" value="LRR_dom_sf"/>
</dbReference>
<name>A0ABM4X7Z9_COFAR</name>
<dbReference type="InterPro" id="IPR053772">
    <property type="entry name" value="At1g61320/At1g61330-like"/>
</dbReference>
<accession>A0ABM4X7Z9</accession>